<evidence type="ECO:0008006" key="3">
    <source>
        <dbReference type="Google" id="ProtNLM"/>
    </source>
</evidence>
<sequence>MTDAATADLPDSADRLAYSLDDFCKAVPCSRPTAYAAIRAGRLQAKKLGVRTLIPAPAARAFIANLPDMKSAA</sequence>
<protein>
    <recommendedName>
        <fullName evidence="3">Helix-turn-helix domain-containing protein</fullName>
    </recommendedName>
</protein>
<evidence type="ECO:0000313" key="1">
    <source>
        <dbReference type="EMBL" id="GEP57327.1"/>
    </source>
</evidence>
<accession>A0A512NEE5</accession>
<proteinExistence type="predicted"/>
<keyword evidence="2" id="KW-1185">Reference proteome</keyword>
<evidence type="ECO:0000313" key="2">
    <source>
        <dbReference type="Proteomes" id="UP000321058"/>
    </source>
</evidence>
<comment type="caution">
    <text evidence="1">The sequence shown here is derived from an EMBL/GenBank/DDBJ whole genome shotgun (WGS) entry which is preliminary data.</text>
</comment>
<organism evidence="1 2">
    <name type="scientific">Reyranella soli</name>
    <dbReference type="NCBI Taxonomy" id="1230389"/>
    <lineage>
        <taxon>Bacteria</taxon>
        <taxon>Pseudomonadati</taxon>
        <taxon>Pseudomonadota</taxon>
        <taxon>Alphaproteobacteria</taxon>
        <taxon>Hyphomicrobiales</taxon>
        <taxon>Reyranellaceae</taxon>
        <taxon>Reyranella</taxon>
    </lineage>
</organism>
<reference evidence="1 2" key="1">
    <citation type="submission" date="2019-07" db="EMBL/GenBank/DDBJ databases">
        <title>Whole genome shotgun sequence of Reyranella soli NBRC 108950.</title>
        <authorList>
            <person name="Hosoyama A."/>
            <person name="Uohara A."/>
            <person name="Ohji S."/>
            <person name="Ichikawa N."/>
        </authorList>
    </citation>
    <scope>NUCLEOTIDE SEQUENCE [LARGE SCALE GENOMIC DNA]</scope>
    <source>
        <strain evidence="1 2">NBRC 108950</strain>
    </source>
</reference>
<gene>
    <name evidence="1" type="ORF">RSO01_44930</name>
</gene>
<name>A0A512NEE5_9HYPH</name>
<dbReference type="Proteomes" id="UP000321058">
    <property type="component" value="Unassembled WGS sequence"/>
</dbReference>
<dbReference type="AlphaFoldDB" id="A0A512NEE5"/>
<dbReference type="RefSeq" id="WP_174825947.1">
    <property type="nucleotide sequence ID" value="NZ_BKAJ01000077.1"/>
</dbReference>
<dbReference type="EMBL" id="BKAJ01000077">
    <property type="protein sequence ID" value="GEP57327.1"/>
    <property type="molecule type" value="Genomic_DNA"/>
</dbReference>